<protein>
    <submittedName>
        <fullName evidence="2">Uncharacterized protein</fullName>
    </submittedName>
</protein>
<feature type="compositionally biased region" description="Low complexity" evidence="1">
    <location>
        <begin position="27"/>
        <end position="38"/>
    </location>
</feature>
<feature type="compositionally biased region" description="Low complexity" evidence="1">
    <location>
        <begin position="50"/>
        <end position="65"/>
    </location>
</feature>
<feature type="non-terminal residue" evidence="2">
    <location>
        <position position="1"/>
    </location>
</feature>
<name>A0ABS8SUL6_DATST</name>
<reference evidence="2 3" key="1">
    <citation type="journal article" date="2021" name="BMC Genomics">
        <title>Datura genome reveals duplications of psychoactive alkaloid biosynthetic genes and high mutation rate following tissue culture.</title>
        <authorList>
            <person name="Rajewski A."/>
            <person name="Carter-House D."/>
            <person name="Stajich J."/>
            <person name="Litt A."/>
        </authorList>
    </citation>
    <scope>NUCLEOTIDE SEQUENCE [LARGE SCALE GENOMIC DNA]</scope>
    <source>
        <strain evidence="2">AR-01</strain>
    </source>
</reference>
<accession>A0ABS8SUL6</accession>
<dbReference type="Proteomes" id="UP000823775">
    <property type="component" value="Unassembled WGS sequence"/>
</dbReference>
<feature type="non-terminal residue" evidence="2">
    <location>
        <position position="174"/>
    </location>
</feature>
<evidence type="ECO:0000256" key="1">
    <source>
        <dbReference type="SAM" id="MobiDB-lite"/>
    </source>
</evidence>
<dbReference type="EMBL" id="JACEIK010000824">
    <property type="protein sequence ID" value="MCD7462672.1"/>
    <property type="molecule type" value="Genomic_DNA"/>
</dbReference>
<feature type="region of interest" description="Disordered" evidence="1">
    <location>
        <begin position="13"/>
        <end position="106"/>
    </location>
</feature>
<dbReference type="PANTHER" id="PTHR47070:SF2">
    <property type="entry name" value="OS06G0206100 PROTEIN"/>
    <property type="match status" value="1"/>
</dbReference>
<comment type="caution">
    <text evidence="2">The sequence shown here is derived from an EMBL/GenBank/DDBJ whole genome shotgun (WGS) entry which is preliminary data.</text>
</comment>
<sequence>INYKVGSVKREVGVVGSRGKCAERSTEFSSSLGSSSSKSHMRQVQQDGVNSNGSLRPSSSNSRSGQTAVSDSPKSSLPVSRSFSSNQHINQGQQKEAVSLTGRSEDLENQASQLQDKASSLNISDDVIIAAHTCVSDTEHSWLTFGCLDADLIHQMIWAENTLYHRGLLPPTSD</sequence>
<evidence type="ECO:0000313" key="2">
    <source>
        <dbReference type="EMBL" id="MCD7462672.1"/>
    </source>
</evidence>
<keyword evidence="3" id="KW-1185">Reference proteome</keyword>
<dbReference type="PANTHER" id="PTHR47070">
    <property type="entry name" value="HYDROXYPROLINE-RICH GLYCOPROTEIN-LIKE"/>
    <property type="match status" value="1"/>
</dbReference>
<gene>
    <name evidence="2" type="ORF">HAX54_049072</name>
</gene>
<proteinExistence type="predicted"/>
<organism evidence="2 3">
    <name type="scientific">Datura stramonium</name>
    <name type="common">Jimsonweed</name>
    <name type="synonym">Common thornapple</name>
    <dbReference type="NCBI Taxonomy" id="4076"/>
    <lineage>
        <taxon>Eukaryota</taxon>
        <taxon>Viridiplantae</taxon>
        <taxon>Streptophyta</taxon>
        <taxon>Embryophyta</taxon>
        <taxon>Tracheophyta</taxon>
        <taxon>Spermatophyta</taxon>
        <taxon>Magnoliopsida</taxon>
        <taxon>eudicotyledons</taxon>
        <taxon>Gunneridae</taxon>
        <taxon>Pentapetalae</taxon>
        <taxon>asterids</taxon>
        <taxon>lamiids</taxon>
        <taxon>Solanales</taxon>
        <taxon>Solanaceae</taxon>
        <taxon>Solanoideae</taxon>
        <taxon>Datureae</taxon>
        <taxon>Datura</taxon>
    </lineage>
</organism>
<evidence type="ECO:0000313" key="3">
    <source>
        <dbReference type="Proteomes" id="UP000823775"/>
    </source>
</evidence>
<feature type="compositionally biased region" description="Polar residues" evidence="1">
    <location>
        <begin position="66"/>
        <end position="96"/>
    </location>
</feature>